<feature type="signal peptide" evidence="2">
    <location>
        <begin position="1"/>
        <end position="23"/>
    </location>
</feature>
<protein>
    <submittedName>
        <fullName evidence="3">Uncharacterized protein</fullName>
    </submittedName>
</protein>
<dbReference type="AlphaFoldDB" id="B4LR06"/>
<dbReference type="OrthoDB" id="371494at2759"/>
<keyword evidence="2" id="KW-0732">Signal</keyword>
<dbReference type="HOGENOM" id="CLU_552394_0_0_1"/>
<dbReference type="STRING" id="7244.B4LR06"/>
<proteinExistence type="predicted"/>
<dbReference type="PANTHER" id="PTHR47771:SF12">
    <property type="entry name" value="HL02234P-RELATED"/>
    <property type="match status" value="1"/>
</dbReference>
<dbReference type="PANTHER" id="PTHR47771">
    <property type="entry name" value="LD27203P-RELATED"/>
    <property type="match status" value="1"/>
</dbReference>
<feature type="compositionally biased region" description="Basic residues" evidence="1">
    <location>
        <begin position="74"/>
        <end position="93"/>
    </location>
</feature>
<evidence type="ECO:0000256" key="2">
    <source>
        <dbReference type="SAM" id="SignalP"/>
    </source>
</evidence>
<evidence type="ECO:0000256" key="1">
    <source>
        <dbReference type="SAM" id="MobiDB-lite"/>
    </source>
</evidence>
<feature type="region of interest" description="Disordered" evidence="1">
    <location>
        <begin position="71"/>
        <end position="110"/>
    </location>
</feature>
<name>B4LR06_DROVI</name>
<gene>
    <name evidence="3" type="primary">Dvir\GJ21939</name>
    <name evidence="3" type="ORF">Dvir_GJ21939</name>
</gene>
<accession>B4LR06</accession>
<feature type="chain" id="PRO_5006457398" evidence="2">
    <location>
        <begin position="24"/>
        <end position="521"/>
    </location>
</feature>
<dbReference type="Proteomes" id="UP000008792">
    <property type="component" value="Unassembled WGS sequence"/>
</dbReference>
<reference evidence="3 4" key="1">
    <citation type="journal article" date="2007" name="Nature">
        <title>Evolution of genes and genomes on the Drosophila phylogeny.</title>
        <authorList>
            <consortium name="Drosophila 12 Genomes Consortium"/>
            <person name="Clark A.G."/>
            <person name="Eisen M.B."/>
            <person name="Smith D.R."/>
            <person name="Bergman C.M."/>
            <person name="Oliver B."/>
            <person name="Markow T.A."/>
            <person name="Kaufman T.C."/>
            <person name="Kellis M."/>
            <person name="Gelbart W."/>
            <person name="Iyer V.N."/>
            <person name="Pollard D.A."/>
            <person name="Sackton T.B."/>
            <person name="Larracuente A.M."/>
            <person name="Singh N.D."/>
            <person name="Abad J.P."/>
            <person name="Abt D.N."/>
            <person name="Adryan B."/>
            <person name="Aguade M."/>
            <person name="Akashi H."/>
            <person name="Anderson W.W."/>
            <person name="Aquadro C.F."/>
            <person name="Ardell D.H."/>
            <person name="Arguello R."/>
            <person name="Artieri C.G."/>
            <person name="Barbash D.A."/>
            <person name="Barker D."/>
            <person name="Barsanti P."/>
            <person name="Batterham P."/>
            <person name="Batzoglou S."/>
            <person name="Begun D."/>
            <person name="Bhutkar A."/>
            <person name="Blanco E."/>
            <person name="Bosak S.A."/>
            <person name="Bradley R.K."/>
            <person name="Brand A.D."/>
            <person name="Brent M.R."/>
            <person name="Brooks A.N."/>
            <person name="Brown R.H."/>
            <person name="Butlin R.K."/>
            <person name="Caggese C."/>
            <person name="Calvi B.R."/>
            <person name="Bernardo de Carvalho A."/>
            <person name="Caspi A."/>
            <person name="Castrezana S."/>
            <person name="Celniker S.E."/>
            <person name="Chang J.L."/>
            <person name="Chapple C."/>
            <person name="Chatterji S."/>
            <person name="Chinwalla A."/>
            <person name="Civetta A."/>
            <person name="Clifton S.W."/>
            <person name="Comeron J.M."/>
            <person name="Costello J.C."/>
            <person name="Coyne J.A."/>
            <person name="Daub J."/>
            <person name="David R.G."/>
            <person name="Delcher A.L."/>
            <person name="Delehaunty K."/>
            <person name="Do C.B."/>
            <person name="Ebling H."/>
            <person name="Edwards K."/>
            <person name="Eickbush T."/>
            <person name="Evans J.D."/>
            <person name="Filipski A."/>
            <person name="Findeiss S."/>
            <person name="Freyhult E."/>
            <person name="Fulton L."/>
            <person name="Fulton R."/>
            <person name="Garcia A.C."/>
            <person name="Gardiner A."/>
            <person name="Garfield D.A."/>
            <person name="Garvin B.E."/>
            <person name="Gibson G."/>
            <person name="Gilbert D."/>
            <person name="Gnerre S."/>
            <person name="Godfrey J."/>
            <person name="Good R."/>
            <person name="Gotea V."/>
            <person name="Gravely B."/>
            <person name="Greenberg A.J."/>
            <person name="Griffiths-Jones S."/>
            <person name="Gross S."/>
            <person name="Guigo R."/>
            <person name="Gustafson E.A."/>
            <person name="Haerty W."/>
            <person name="Hahn M.W."/>
            <person name="Halligan D.L."/>
            <person name="Halpern A.L."/>
            <person name="Halter G.M."/>
            <person name="Han M.V."/>
            <person name="Heger A."/>
            <person name="Hillier L."/>
            <person name="Hinrichs A.S."/>
            <person name="Holmes I."/>
            <person name="Hoskins R.A."/>
            <person name="Hubisz M.J."/>
            <person name="Hultmark D."/>
            <person name="Huntley M.A."/>
            <person name="Jaffe D.B."/>
            <person name="Jagadeeshan S."/>
            <person name="Jeck W.R."/>
            <person name="Johnson J."/>
            <person name="Jones C.D."/>
            <person name="Jordan W.C."/>
            <person name="Karpen G.H."/>
            <person name="Kataoka E."/>
            <person name="Keightley P.D."/>
            <person name="Kheradpour P."/>
            <person name="Kirkness E.F."/>
            <person name="Koerich L.B."/>
            <person name="Kristiansen K."/>
            <person name="Kudrna D."/>
            <person name="Kulathinal R.J."/>
            <person name="Kumar S."/>
            <person name="Kwok R."/>
            <person name="Lander E."/>
            <person name="Langley C.H."/>
            <person name="Lapoint R."/>
            <person name="Lazzaro B.P."/>
            <person name="Lee S.J."/>
            <person name="Levesque L."/>
            <person name="Li R."/>
            <person name="Lin C.F."/>
            <person name="Lin M.F."/>
            <person name="Lindblad-Toh K."/>
            <person name="Llopart A."/>
            <person name="Long M."/>
            <person name="Low L."/>
            <person name="Lozovsky E."/>
            <person name="Lu J."/>
            <person name="Luo M."/>
            <person name="Machado C.A."/>
            <person name="Makalowski W."/>
            <person name="Marzo M."/>
            <person name="Matsuda M."/>
            <person name="Matzkin L."/>
            <person name="McAllister B."/>
            <person name="McBride C.S."/>
            <person name="McKernan B."/>
            <person name="McKernan K."/>
            <person name="Mendez-Lago M."/>
            <person name="Minx P."/>
            <person name="Mollenhauer M.U."/>
            <person name="Montooth K."/>
            <person name="Mount S.M."/>
            <person name="Mu X."/>
            <person name="Myers E."/>
            <person name="Negre B."/>
            <person name="Newfeld S."/>
            <person name="Nielsen R."/>
            <person name="Noor M.A."/>
            <person name="O'Grady P."/>
            <person name="Pachter L."/>
            <person name="Papaceit M."/>
            <person name="Parisi M.J."/>
            <person name="Parisi M."/>
            <person name="Parts L."/>
            <person name="Pedersen J.S."/>
            <person name="Pesole G."/>
            <person name="Phillippy A.M."/>
            <person name="Ponting C.P."/>
            <person name="Pop M."/>
            <person name="Porcelli D."/>
            <person name="Powell J.R."/>
            <person name="Prohaska S."/>
            <person name="Pruitt K."/>
            <person name="Puig M."/>
            <person name="Quesneville H."/>
            <person name="Ram K.R."/>
            <person name="Rand D."/>
            <person name="Rasmussen M.D."/>
            <person name="Reed L.K."/>
            <person name="Reenan R."/>
            <person name="Reily A."/>
            <person name="Remington K.A."/>
            <person name="Rieger T.T."/>
            <person name="Ritchie M.G."/>
            <person name="Robin C."/>
            <person name="Rogers Y.H."/>
            <person name="Rohde C."/>
            <person name="Rozas J."/>
            <person name="Rubenfield M.J."/>
            <person name="Ruiz A."/>
            <person name="Russo S."/>
            <person name="Salzberg S.L."/>
            <person name="Sanchez-Gracia A."/>
            <person name="Saranga D.J."/>
            <person name="Sato H."/>
            <person name="Schaeffer S.W."/>
            <person name="Schatz M.C."/>
            <person name="Schlenke T."/>
            <person name="Schwartz R."/>
            <person name="Segarra C."/>
            <person name="Singh R.S."/>
            <person name="Sirot L."/>
            <person name="Sirota M."/>
            <person name="Sisneros N.B."/>
            <person name="Smith C.D."/>
            <person name="Smith T.F."/>
            <person name="Spieth J."/>
            <person name="Stage D.E."/>
            <person name="Stark A."/>
            <person name="Stephan W."/>
            <person name="Strausberg R.L."/>
            <person name="Strempel S."/>
            <person name="Sturgill D."/>
            <person name="Sutton G."/>
            <person name="Sutton G.G."/>
            <person name="Tao W."/>
            <person name="Teichmann S."/>
            <person name="Tobari Y.N."/>
            <person name="Tomimura Y."/>
            <person name="Tsolas J.M."/>
            <person name="Valente V.L."/>
            <person name="Venter E."/>
            <person name="Venter J.C."/>
            <person name="Vicario S."/>
            <person name="Vieira F.G."/>
            <person name="Vilella A.J."/>
            <person name="Villasante A."/>
            <person name="Walenz B."/>
            <person name="Wang J."/>
            <person name="Wasserman M."/>
            <person name="Watts T."/>
            <person name="Wilson D."/>
            <person name="Wilson R.K."/>
            <person name="Wing R.A."/>
            <person name="Wolfner M.F."/>
            <person name="Wong A."/>
            <person name="Wong G.K."/>
            <person name="Wu C.I."/>
            <person name="Wu G."/>
            <person name="Yamamoto D."/>
            <person name="Yang H.P."/>
            <person name="Yang S.P."/>
            <person name="Yorke J.A."/>
            <person name="Yoshida K."/>
            <person name="Zdobnov E."/>
            <person name="Zhang P."/>
            <person name="Zhang Y."/>
            <person name="Zimin A.V."/>
            <person name="Baldwin J."/>
            <person name="Abdouelleil A."/>
            <person name="Abdulkadir J."/>
            <person name="Abebe A."/>
            <person name="Abera B."/>
            <person name="Abreu J."/>
            <person name="Acer S.C."/>
            <person name="Aftuck L."/>
            <person name="Alexander A."/>
            <person name="An P."/>
            <person name="Anderson E."/>
            <person name="Anderson S."/>
            <person name="Arachi H."/>
            <person name="Azer M."/>
            <person name="Bachantsang P."/>
            <person name="Barry A."/>
            <person name="Bayul T."/>
            <person name="Berlin A."/>
            <person name="Bessette D."/>
            <person name="Bloom T."/>
            <person name="Blye J."/>
            <person name="Boguslavskiy L."/>
            <person name="Bonnet C."/>
            <person name="Boukhgalter B."/>
            <person name="Bourzgui I."/>
            <person name="Brown A."/>
            <person name="Cahill P."/>
            <person name="Channer S."/>
            <person name="Cheshatsang Y."/>
            <person name="Chuda L."/>
            <person name="Citroen M."/>
            <person name="Collymore A."/>
            <person name="Cooke P."/>
            <person name="Costello M."/>
            <person name="D'Aco K."/>
            <person name="Daza R."/>
            <person name="De Haan G."/>
            <person name="DeGray S."/>
            <person name="DeMaso C."/>
            <person name="Dhargay N."/>
            <person name="Dooley K."/>
            <person name="Dooley E."/>
            <person name="Doricent M."/>
            <person name="Dorje P."/>
            <person name="Dorjee K."/>
            <person name="Dupes A."/>
            <person name="Elong R."/>
            <person name="Falk J."/>
            <person name="Farina A."/>
            <person name="Faro S."/>
            <person name="Ferguson D."/>
            <person name="Fisher S."/>
            <person name="Foley C.D."/>
            <person name="Franke A."/>
            <person name="Friedrich D."/>
            <person name="Gadbois L."/>
            <person name="Gearin G."/>
            <person name="Gearin C.R."/>
            <person name="Giannoukos G."/>
            <person name="Goode T."/>
            <person name="Graham J."/>
            <person name="Grandbois E."/>
            <person name="Grewal S."/>
            <person name="Gyaltsen K."/>
            <person name="Hafez N."/>
            <person name="Hagos B."/>
            <person name="Hall J."/>
            <person name="Henson C."/>
            <person name="Hollinger A."/>
            <person name="Honan T."/>
            <person name="Huard M.D."/>
            <person name="Hughes L."/>
            <person name="Hurhula B."/>
            <person name="Husby M.E."/>
            <person name="Kamat A."/>
            <person name="Kanga B."/>
            <person name="Kashin S."/>
            <person name="Khazanovich D."/>
            <person name="Kisner P."/>
            <person name="Lance K."/>
            <person name="Lara M."/>
            <person name="Lee W."/>
            <person name="Lennon N."/>
            <person name="Letendre F."/>
            <person name="LeVine R."/>
            <person name="Lipovsky A."/>
            <person name="Liu X."/>
            <person name="Liu J."/>
            <person name="Liu S."/>
            <person name="Lokyitsang T."/>
            <person name="Lokyitsang Y."/>
            <person name="Lubonja R."/>
            <person name="Lui A."/>
            <person name="MacDonald P."/>
            <person name="Magnisalis V."/>
            <person name="Maru K."/>
            <person name="Matthews C."/>
            <person name="McCusker W."/>
            <person name="McDonough S."/>
            <person name="Mehta T."/>
            <person name="Meldrim J."/>
            <person name="Meneus L."/>
            <person name="Mihai O."/>
            <person name="Mihalev A."/>
            <person name="Mihova T."/>
            <person name="Mittelman R."/>
            <person name="Mlenga V."/>
            <person name="Montmayeur A."/>
            <person name="Mulrain L."/>
            <person name="Navidi A."/>
            <person name="Naylor J."/>
            <person name="Negash T."/>
            <person name="Nguyen T."/>
            <person name="Nguyen N."/>
            <person name="Nicol R."/>
            <person name="Norbu C."/>
            <person name="Norbu N."/>
            <person name="Novod N."/>
            <person name="O'Neill B."/>
            <person name="Osman S."/>
            <person name="Markiewicz E."/>
            <person name="Oyono O.L."/>
            <person name="Patti C."/>
            <person name="Phunkhang P."/>
            <person name="Pierre F."/>
            <person name="Priest M."/>
            <person name="Raghuraman S."/>
            <person name="Rege F."/>
            <person name="Reyes R."/>
            <person name="Rise C."/>
            <person name="Rogov P."/>
            <person name="Ross K."/>
            <person name="Ryan E."/>
            <person name="Settipalli S."/>
            <person name="Shea T."/>
            <person name="Sherpa N."/>
            <person name="Shi L."/>
            <person name="Shih D."/>
            <person name="Sparrow T."/>
            <person name="Spaulding J."/>
            <person name="Stalker J."/>
            <person name="Stange-Thomann N."/>
            <person name="Stavropoulos S."/>
            <person name="Stone C."/>
            <person name="Strader C."/>
            <person name="Tesfaye S."/>
            <person name="Thomson T."/>
            <person name="Thoulutsang Y."/>
            <person name="Thoulutsang D."/>
            <person name="Topham K."/>
            <person name="Topping I."/>
            <person name="Tsamla T."/>
            <person name="Vassiliev H."/>
            <person name="Vo A."/>
            <person name="Wangchuk T."/>
            <person name="Wangdi T."/>
            <person name="Weiand M."/>
            <person name="Wilkinson J."/>
            <person name="Wilson A."/>
            <person name="Yadav S."/>
            <person name="Young G."/>
            <person name="Yu Q."/>
            <person name="Zembek L."/>
            <person name="Zhong D."/>
            <person name="Zimmer A."/>
            <person name="Zwirko Z."/>
            <person name="Jaffe D.B."/>
            <person name="Alvarez P."/>
            <person name="Brockman W."/>
            <person name="Butler J."/>
            <person name="Chin C."/>
            <person name="Gnerre S."/>
            <person name="Grabherr M."/>
            <person name="Kleber M."/>
            <person name="Mauceli E."/>
            <person name="MacCallum I."/>
        </authorList>
    </citation>
    <scope>NUCLEOTIDE SEQUENCE [LARGE SCALE GENOMIC DNA]</scope>
    <source>
        <strain evidence="4">Tucson 15010-1051.87</strain>
    </source>
</reference>
<dbReference type="InParanoid" id="B4LR06"/>
<organism evidence="3 4">
    <name type="scientific">Drosophila virilis</name>
    <name type="common">Fruit fly</name>
    <dbReference type="NCBI Taxonomy" id="7244"/>
    <lineage>
        <taxon>Eukaryota</taxon>
        <taxon>Metazoa</taxon>
        <taxon>Ecdysozoa</taxon>
        <taxon>Arthropoda</taxon>
        <taxon>Hexapoda</taxon>
        <taxon>Insecta</taxon>
        <taxon>Pterygota</taxon>
        <taxon>Neoptera</taxon>
        <taxon>Endopterygota</taxon>
        <taxon>Diptera</taxon>
        <taxon>Brachycera</taxon>
        <taxon>Muscomorpha</taxon>
        <taxon>Ephydroidea</taxon>
        <taxon>Drosophilidae</taxon>
        <taxon>Drosophila</taxon>
    </lineage>
</organism>
<dbReference type="EMBL" id="CH940649">
    <property type="protein sequence ID" value="EDW64545.2"/>
    <property type="molecule type" value="Genomic_DNA"/>
</dbReference>
<sequence length="521" mass="60955">MYISYVTSIFLILSIFLAEETKANSFLMEKHIINHRNLTNNNLKTLNTNAGFQEYGKFDSNLPLNRTYNEVRRSRTKKKRQAKASKHAKRSHFNKSLNIPTKLKNNLHTSEDKEVKIYETFEEIHEHINEPDNQDGQYQAAKRYESREEAVGGPENIEEEKHDDPVKIKIKHHHHHHHHNHIKEVIRSVPKPYPVEKIVHIPIEKIIEKVVQVPKIVNVTVEKIVHVPVEKVIERIVRVPRPVHISKPYVVEKIMEKIVHVPKPYPVLKTVPYPVEIKVPITVEKKIPVPFTVEVERKVPVYIKSQEPYRYEHAYYKNHEEHGMPKISSDTEETFDRPVYSSENYYHNKQIASKHADLSMRSQYQTFKEPINQHTNIEPIPSKQTDLSQYQTFREPLNQPTNIDPIPSKQTDLSQYQTFKEPINQHTSREDSKTFASMEQSTAESTFIPFKFLETKSPFNIIVANNDTSFNFNPQAFGNKLHELPISFPIEFIQVQPMPFQNHLTLESSNQQPSFKGNLQK</sequence>
<feature type="compositionally biased region" description="Polar residues" evidence="1">
    <location>
        <begin position="94"/>
        <end position="108"/>
    </location>
</feature>
<dbReference type="eggNOG" id="ENOG502QQEE">
    <property type="taxonomic scope" value="Eukaryota"/>
</dbReference>
<evidence type="ECO:0000313" key="4">
    <source>
        <dbReference type="Proteomes" id="UP000008792"/>
    </source>
</evidence>
<feature type="region of interest" description="Disordered" evidence="1">
    <location>
        <begin position="142"/>
        <end position="161"/>
    </location>
</feature>
<keyword evidence="4" id="KW-1185">Reference proteome</keyword>
<evidence type="ECO:0000313" key="3">
    <source>
        <dbReference type="EMBL" id="EDW64545.2"/>
    </source>
</evidence>